<keyword evidence="3 10" id="KW-0808">Transferase</keyword>
<sequence length="471" mass="52306">MTIPMTQTEARRRRRFRLASRATLGNGIGAFEGFVAALLSLMLSYAHEPLLVLATALAAGATYGVLASGAARKFLAYSDLRQPFALHAALSWPAAAAVAFLVALAASRWNLAWGRTFWVWLFITPVLLTALRVVLYRQLARMLAQGQLQVERFGIIGEAAAVARLRADPRIWQHGGQVVTSLILPQGLSSPLPSPEVIASFARKCIDKGCQHVLLIGDLDNLDALSQIVAPCRPFALNVLLYPRSVMQERKIDLVDIVPLASVNSVRVLSTPLNDSGLLLKRGFDIVLSLLILVLLSPLLLGVALAIRLTSPGAALYRQERRGFNGRNFYIYKFRSMRVMEDGRAMRQAQTNDPRITPIGRFIRRTSIDELPQLINVLRGEMSLVGPRPHAISHDDELSGKFELYAQRQRIKPGITGWAQVNGYRGDTSTQDKIEGRTLHDLYYMENCSLLLDLWIILLTVFSPRTRQNAH</sequence>
<dbReference type="GO" id="GO:0089702">
    <property type="term" value="F:undecaprenyl-phosphate glucose phosphotransferase activity"/>
    <property type="evidence" value="ECO:0007669"/>
    <property type="project" value="TreeGrafter"/>
</dbReference>
<proteinExistence type="inferred from homology"/>
<evidence type="ECO:0000256" key="6">
    <source>
        <dbReference type="ARBA" id="ARBA00023136"/>
    </source>
</evidence>
<comment type="similarity">
    <text evidence="2">Belongs to the bacterial sugar transferase family.</text>
</comment>
<evidence type="ECO:0000256" key="1">
    <source>
        <dbReference type="ARBA" id="ARBA00004141"/>
    </source>
</evidence>
<dbReference type="GO" id="GO:0016020">
    <property type="term" value="C:membrane"/>
    <property type="evidence" value="ECO:0007669"/>
    <property type="project" value="UniProtKB-SubCell"/>
</dbReference>
<evidence type="ECO:0000256" key="2">
    <source>
        <dbReference type="ARBA" id="ARBA00006464"/>
    </source>
</evidence>
<protein>
    <submittedName>
        <fullName evidence="10">Putative colanic acid biosysnthesis UDP-glucose lipid carrier transferase</fullName>
    </submittedName>
</protein>
<evidence type="ECO:0000256" key="8">
    <source>
        <dbReference type="SAM" id="Phobius"/>
    </source>
</evidence>
<dbReference type="STRING" id="429728.SAMN05216456_2818"/>
<dbReference type="PANTHER" id="PTHR30576">
    <property type="entry name" value="COLANIC BIOSYNTHESIS UDP-GLUCOSE LIPID CARRIER TRANSFERASE"/>
    <property type="match status" value="1"/>
</dbReference>
<comment type="subcellular location">
    <subcellularLocation>
        <location evidence="1">Membrane</location>
        <topology evidence="1">Multi-pass membrane protein</topology>
    </subcellularLocation>
</comment>
<keyword evidence="11" id="KW-1185">Reference proteome</keyword>
<dbReference type="NCBIfam" id="TIGR03025">
    <property type="entry name" value="EPS_sugtrans"/>
    <property type="match status" value="1"/>
</dbReference>
<dbReference type="GO" id="GO:0000271">
    <property type="term" value="P:polysaccharide biosynthetic process"/>
    <property type="evidence" value="ECO:0007669"/>
    <property type="project" value="UniProtKB-KW"/>
</dbReference>
<feature type="transmembrane region" description="Helical" evidence="8">
    <location>
        <begin position="117"/>
        <end position="135"/>
    </location>
</feature>
<feature type="domain" description="Bacterial sugar transferase" evidence="9">
    <location>
        <begin position="281"/>
        <end position="462"/>
    </location>
</feature>
<evidence type="ECO:0000313" key="11">
    <source>
        <dbReference type="Proteomes" id="UP000199074"/>
    </source>
</evidence>
<reference evidence="10 11" key="1">
    <citation type="submission" date="2016-10" db="EMBL/GenBank/DDBJ databases">
        <authorList>
            <person name="de Groot N.N."/>
        </authorList>
    </citation>
    <scope>NUCLEOTIDE SEQUENCE [LARGE SCALE GENOMIC DNA]</scope>
    <source>
        <strain evidence="10 11">IPL20</strain>
    </source>
</reference>
<feature type="transmembrane region" description="Helical" evidence="8">
    <location>
        <begin position="51"/>
        <end position="72"/>
    </location>
</feature>
<feature type="transmembrane region" description="Helical" evidence="8">
    <location>
        <begin position="286"/>
        <end position="307"/>
    </location>
</feature>
<dbReference type="Pfam" id="PF02397">
    <property type="entry name" value="Bac_transf"/>
    <property type="match status" value="1"/>
</dbReference>
<gene>
    <name evidence="10" type="ORF">SAMN05216456_2818</name>
</gene>
<evidence type="ECO:0000313" key="10">
    <source>
        <dbReference type="EMBL" id="SFV37232.1"/>
    </source>
</evidence>
<dbReference type="InterPro" id="IPR017475">
    <property type="entry name" value="EPS_sugar_tfrase"/>
</dbReference>
<dbReference type="InterPro" id="IPR003362">
    <property type="entry name" value="Bact_transf"/>
</dbReference>
<feature type="transmembrane region" description="Helical" evidence="8">
    <location>
        <begin position="21"/>
        <end position="45"/>
    </location>
</feature>
<keyword evidence="7" id="KW-0270">Exopolysaccharide synthesis</keyword>
<keyword evidence="6 8" id="KW-0472">Membrane</keyword>
<evidence type="ECO:0000256" key="7">
    <source>
        <dbReference type="ARBA" id="ARBA00023169"/>
    </source>
</evidence>
<feature type="transmembrane region" description="Helical" evidence="8">
    <location>
        <begin position="84"/>
        <end position="105"/>
    </location>
</feature>
<evidence type="ECO:0000259" key="9">
    <source>
        <dbReference type="Pfam" id="PF02397"/>
    </source>
</evidence>
<dbReference type="EMBL" id="FPCK01000003">
    <property type="protein sequence ID" value="SFV37232.1"/>
    <property type="molecule type" value="Genomic_DNA"/>
</dbReference>
<organism evidence="10 11">
    <name type="scientific">Devosia crocina</name>
    <dbReference type="NCBI Taxonomy" id="429728"/>
    <lineage>
        <taxon>Bacteria</taxon>
        <taxon>Pseudomonadati</taxon>
        <taxon>Pseudomonadota</taxon>
        <taxon>Alphaproteobacteria</taxon>
        <taxon>Hyphomicrobiales</taxon>
        <taxon>Devosiaceae</taxon>
        <taxon>Devosia</taxon>
    </lineage>
</organism>
<evidence type="ECO:0000256" key="3">
    <source>
        <dbReference type="ARBA" id="ARBA00022679"/>
    </source>
</evidence>
<evidence type="ECO:0000256" key="4">
    <source>
        <dbReference type="ARBA" id="ARBA00022692"/>
    </source>
</evidence>
<keyword evidence="5 8" id="KW-1133">Transmembrane helix</keyword>
<accession>A0A1I7NRK4</accession>
<dbReference type="Proteomes" id="UP000199074">
    <property type="component" value="Unassembled WGS sequence"/>
</dbReference>
<dbReference type="GO" id="GO:0009242">
    <property type="term" value="P:colanic acid biosynthetic process"/>
    <property type="evidence" value="ECO:0007669"/>
    <property type="project" value="TreeGrafter"/>
</dbReference>
<dbReference type="AlphaFoldDB" id="A0A1I7NRK4"/>
<evidence type="ECO:0000256" key="5">
    <source>
        <dbReference type="ARBA" id="ARBA00022989"/>
    </source>
</evidence>
<name>A0A1I7NRK4_9HYPH</name>
<keyword evidence="4 8" id="KW-0812">Transmembrane</keyword>
<dbReference type="PANTHER" id="PTHR30576:SF21">
    <property type="entry name" value="UDP-GLUCOSE:UNDECAPRENYL-PHOSPHATE GLUCOSE-1-PHOSPHATE TRANSFERASE"/>
    <property type="match status" value="1"/>
</dbReference>